<keyword evidence="1" id="KW-1133">Transmembrane helix</keyword>
<sequence length="135" mass="14704">MVMTTSSSPSSPVEMEITSGLTMGALSARVFVVVLVIGARGMTKDSIEMKSWRNFAPSPVKSGQYCGRREEASNGVSMRHVSGHEEDVPIPNLIVEQRQASELIKAKSAVTEKSAPIELTVTDFVWQTNRLTLHA</sequence>
<accession>A0AAD5NR37</accession>
<keyword evidence="1" id="KW-0812">Transmembrane</keyword>
<keyword evidence="1" id="KW-0472">Membrane</keyword>
<feature type="transmembrane region" description="Helical" evidence="1">
    <location>
        <begin position="20"/>
        <end position="43"/>
    </location>
</feature>
<evidence type="ECO:0000256" key="1">
    <source>
        <dbReference type="SAM" id="Phobius"/>
    </source>
</evidence>
<comment type="caution">
    <text evidence="2">The sequence shown here is derived from an EMBL/GenBank/DDBJ whole genome shotgun (WGS) entry which is preliminary data.</text>
</comment>
<dbReference type="AlphaFoldDB" id="A0AAD5NR37"/>
<reference evidence="2" key="2">
    <citation type="submission" date="2023-02" db="EMBL/GenBank/DDBJ databases">
        <authorList>
            <person name="Swenson N.G."/>
            <person name="Wegrzyn J.L."/>
            <person name="Mcevoy S.L."/>
        </authorList>
    </citation>
    <scope>NUCLEOTIDE SEQUENCE</scope>
    <source>
        <strain evidence="2">91603</strain>
        <tissue evidence="2">Leaf</tissue>
    </source>
</reference>
<gene>
    <name evidence="2" type="ORF">LWI28_020708</name>
</gene>
<dbReference type="EMBL" id="JAJSOW010000102">
    <property type="protein sequence ID" value="KAI9177925.1"/>
    <property type="molecule type" value="Genomic_DNA"/>
</dbReference>
<dbReference type="Proteomes" id="UP001064489">
    <property type="component" value="Chromosome 5"/>
</dbReference>
<protein>
    <submittedName>
        <fullName evidence="2">Uncharacterized protein</fullName>
    </submittedName>
</protein>
<reference evidence="2" key="1">
    <citation type="journal article" date="2022" name="Plant J.">
        <title>Strategies of tolerance reflected in two North American maple genomes.</title>
        <authorList>
            <person name="McEvoy S.L."/>
            <person name="Sezen U.U."/>
            <person name="Trouern-Trend A."/>
            <person name="McMahon S.M."/>
            <person name="Schaberg P.G."/>
            <person name="Yang J."/>
            <person name="Wegrzyn J.L."/>
            <person name="Swenson N.G."/>
        </authorList>
    </citation>
    <scope>NUCLEOTIDE SEQUENCE</scope>
    <source>
        <strain evidence="2">91603</strain>
    </source>
</reference>
<keyword evidence="3" id="KW-1185">Reference proteome</keyword>
<evidence type="ECO:0000313" key="2">
    <source>
        <dbReference type="EMBL" id="KAI9177925.1"/>
    </source>
</evidence>
<evidence type="ECO:0000313" key="3">
    <source>
        <dbReference type="Proteomes" id="UP001064489"/>
    </source>
</evidence>
<name>A0AAD5NR37_ACENE</name>
<proteinExistence type="predicted"/>
<organism evidence="2 3">
    <name type="scientific">Acer negundo</name>
    <name type="common">Box elder</name>
    <dbReference type="NCBI Taxonomy" id="4023"/>
    <lineage>
        <taxon>Eukaryota</taxon>
        <taxon>Viridiplantae</taxon>
        <taxon>Streptophyta</taxon>
        <taxon>Embryophyta</taxon>
        <taxon>Tracheophyta</taxon>
        <taxon>Spermatophyta</taxon>
        <taxon>Magnoliopsida</taxon>
        <taxon>eudicotyledons</taxon>
        <taxon>Gunneridae</taxon>
        <taxon>Pentapetalae</taxon>
        <taxon>rosids</taxon>
        <taxon>malvids</taxon>
        <taxon>Sapindales</taxon>
        <taxon>Sapindaceae</taxon>
        <taxon>Hippocastanoideae</taxon>
        <taxon>Acereae</taxon>
        <taxon>Acer</taxon>
    </lineage>
</organism>